<proteinExistence type="predicted"/>
<gene>
    <name evidence="1" type="ORF">SDC9_202652</name>
</gene>
<dbReference type="EMBL" id="VSSQ01123727">
    <property type="protein sequence ID" value="MPN54973.1"/>
    <property type="molecule type" value="Genomic_DNA"/>
</dbReference>
<dbReference type="AlphaFoldDB" id="A0A645J677"/>
<accession>A0A645J677</accession>
<organism evidence="1">
    <name type="scientific">bioreactor metagenome</name>
    <dbReference type="NCBI Taxonomy" id="1076179"/>
    <lineage>
        <taxon>unclassified sequences</taxon>
        <taxon>metagenomes</taxon>
        <taxon>ecological metagenomes</taxon>
    </lineage>
</organism>
<evidence type="ECO:0000313" key="1">
    <source>
        <dbReference type="EMBL" id="MPN54973.1"/>
    </source>
</evidence>
<sequence>MLGRLGTLPVAFKHLGAVDHDLALLPLGDLFQRVGADHARIGAHEGYAQTLLLGMVGRIAV</sequence>
<name>A0A645J677_9ZZZZ</name>
<comment type="caution">
    <text evidence="1">The sequence shown here is derived from an EMBL/GenBank/DDBJ whole genome shotgun (WGS) entry which is preliminary data.</text>
</comment>
<reference evidence="1" key="1">
    <citation type="submission" date="2019-08" db="EMBL/GenBank/DDBJ databases">
        <authorList>
            <person name="Kucharzyk K."/>
            <person name="Murdoch R.W."/>
            <person name="Higgins S."/>
            <person name="Loffler F."/>
        </authorList>
    </citation>
    <scope>NUCLEOTIDE SEQUENCE</scope>
</reference>
<protein>
    <submittedName>
        <fullName evidence="1">Uncharacterized protein</fullName>
    </submittedName>
</protein>